<dbReference type="RefSeq" id="WP_194507447.1">
    <property type="nucleotide sequence ID" value="NZ_JADILU010000003.1"/>
</dbReference>
<evidence type="ECO:0000313" key="3">
    <source>
        <dbReference type="EMBL" id="MFD2914884.1"/>
    </source>
</evidence>
<dbReference type="PROSITE" id="PS51352">
    <property type="entry name" value="THIOREDOXIN_2"/>
    <property type="match status" value="1"/>
</dbReference>
<evidence type="ECO:0000259" key="2">
    <source>
        <dbReference type="PROSITE" id="PS51352"/>
    </source>
</evidence>
<gene>
    <name evidence="3" type="ORF">ACFS29_04475</name>
</gene>
<dbReference type="PANTHER" id="PTHR42852">
    <property type="entry name" value="THIOL:DISULFIDE INTERCHANGE PROTEIN DSBE"/>
    <property type="match status" value="1"/>
</dbReference>
<keyword evidence="4" id="KW-1185">Reference proteome</keyword>
<dbReference type="EMBL" id="JBHUOS010000001">
    <property type="protein sequence ID" value="MFD2914884.1"/>
    <property type="molecule type" value="Genomic_DNA"/>
</dbReference>
<sequence length="370" mass="42494">MNIKAFLVILLCVSFPFLGSAQIRFSETIQTSKTATDTEASLFFVDFWATWCGPCIYASEYLGVLQKQHPDNFYVVSLSEENPDIVKRFLKKNPTDLAVSIDYNGETFKANNTRVLPYGLLINANGKVLWKGSPTDFKKSDLIRFLKQNTITIEVDKVLKVKKIKQEVFEADYIPTEDFEIKKLKGETYETLVRNSSNGYVHYKGFLKDIIAREHHILLSQVKLEPSLNKTYEIYIKKGTSATFQILDELKLDLFHTQSKGDVLMIDISNINYWDTNQIDWGKDTAEYLIDDSQIQADNVAFKDVMYQLASVLNLPVITKGGEPDEDLHDWQIHHRFYNLMQSNMLDAYGLKVGKESGSFKIYTIRKKTP</sequence>
<evidence type="ECO:0000256" key="1">
    <source>
        <dbReference type="SAM" id="SignalP"/>
    </source>
</evidence>
<dbReference type="Pfam" id="PF08534">
    <property type="entry name" value="Redoxin"/>
    <property type="match status" value="1"/>
</dbReference>
<evidence type="ECO:0000313" key="4">
    <source>
        <dbReference type="Proteomes" id="UP001597548"/>
    </source>
</evidence>
<dbReference type="InterPro" id="IPR036249">
    <property type="entry name" value="Thioredoxin-like_sf"/>
</dbReference>
<name>A0ABW5ZPI4_9FLAO</name>
<dbReference type="Gene3D" id="3.40.30.10">
    <property type="entry name" value="Glutaredoxin"/>
    <property type="match status" value="1"/>
</dbReference>
<dbReference type="InterPro" id="IPR013740">
    <property type="entry name" value="Redoxin"/>
</dbReference>
<reference evidence="4" key="1">
    <citation type="journal article" date="2019" name="Int. J. Syst. Evol. Microbiol.">
        <title>The Global Catalogue of Microorganisms (GCM) 10K type strain sequencing project: providing services to taxonomists for standard genome sequencing and annotation.</title>
        <authorList>
            <consortium name="The Broad Institute Genomics Platform"/>
            <consortium name="The Broad Institute Genome Sequencing Center for Infectious Disease"/>
            <person name="Wu L."/>
            <person name="Ma J."/>
        </authorList>
    </citation>
    <scope>NUCLEOTIDE SEQUENCE [LARGE SCALE GENOMIC DNA]</scope>
    <source>
        <strain evidence="4">KCTC 32514</strain>
    </source>
</reference>
<feature type="signal peptide" evidence="1">
    <location>
        <begin position="1"/>
        <end position="21"/>
    </location>
</feature>
<comment type="caution">
    <text evidence="3">The sequence shown here is derived from an EMBL/GenBank/DDBJ whole genome shotgun (WGS) entry which is preliminary data.</text>
</comment>
<dbReference type="PANTHER" id="PTHR42852:SF13">
    <property type="entry name" value="PROTEIN DIPZ"/>
    <property type="match status" value="1"/>
</dbReference>
<dbReference type="Proteomes" id="UP001597548">
    <property type="component" value="Unassembled WGS sequence"/>
</dbReference>
<protein>
    <submittedName>
        <fullName evidence="3">TlpA family protein disulfide reductase</fullName>
    </submittedName>
</protein>
<dbReference type="InterPro" id="IPR050553">
    <property type="entry name" value="Thioredoxin_ResA/DsbE_sf"/>
</dbReference>
<feature type="domain" description="Thioredoxin" evidence="2">
    <location>
        <begin position="16"/>
        <end position="151"/>
    </location>
</feature>
<organism evidence="3 4">
    <name type="scientific">Psychroserpens luteus</name>
    <dbReference type="NCBI Taxonomy" id="1434066"/>
    <lineage>
        <taxon>Bacteria</taxon>
        <taxon>Pseudomonadati</taxon>
        <taxon>Bacteroidota</taxon>
        <taxon>Flavobacteriia</taxon>
        <taxon>Flavobacteriales</taxon>
        <taxon>Flavobacteriaceae</taxon>
        <taxon>Psychroserpens</taxon>
    </lineage>
</organism>
<accession>A0ABW5ZPI4</accession>
<dbReference type="SUPFAM" id="SSF52833">
    <property type="entry name" value="Thioredoxin-like"/>
    <property type="match status" value="1"/>
</dbReference>
<keyword evidence="1" id="KW-0732">Signal</keyword>
<dbReference type="InterPro" id="IPR013766">
    <property type="entry name" value="Thioredoxin_domain"/>
</dbReference>
<dbReference type="CDD" id="cd02966">
    <property type="entry name" value="TlpA_like_family"/>
    <property type="match status" value="1"/>
</dbReference>
<proteinExistence type="predicted"/>
<feature type="chain" id="PRO_5046244475" evidence="1">
    <location>
        <begin position="22"/>
        <end position="370"/>
    </location>
</feature>